<keyword evidence="2" id="KW-0732">Signal</keyword>
<sequence>MTLASRCCDALAALCSSLLWAAGAQATAAAPAPGSLSYIAEAGRHPWTGRLLALALPSGEQGAAQAMPMPAWEAGALLDARDPDSRRLFSAQEAPDGMPPYLVTLRWETLDTSTRDLLAQASDDGRPDDQGRQRLARLRGAWPAANQPVHLSPTAPGRLGRPAGTPPVLVPPPIWIPGRPGHAEFAVQHSARRALVWLGTHDGMLHAFDASSGEEILAYLPRGLLKESAAWSSRALRSSAAPAAQAAEATPPAAPCPYPEAADVALEPGRWRTVLLCGFPTSIPDPARPAVQRAPAGVFVLDITDTAAQPPLGLLWEAQASDALPLAPAGPVRALALATAKGQRWYAMVALAAAHGGQRQSGKAHDTRPGHRAGLALLPLDKPAHAPWQGRHAVPRLQLPASGCGTATSSPALLAATVLPDFAGAALAAYAVDAVGRLWRFDLHGDPPWHDSDNRVRCIHRAESQTPSPPRATPPTGAPAAPAPVIVSAPGGHLVVYGGGNHITAVFDHATLASASESGSQPRRISAQAREGGVVLRRQPCAPDCLGMAGWHLPLPNPGERLDRILAADTGYLGLVTRTPDARQRIYLVHALSGESIAR</sequence>
<protein>
    <recommendedName>
        <fullName evidence="5">Pilus assembly protein PilY</fullName>
    </recommendedName>
</protein>
<evidence type="ECO:0000313" key="4">
    <source>
        <dbReference type="Proteomes" id="UP001216674"/>
    </source>
</evidence>
<keyword evidence="4" id="KW-1185">Reference proteome</keyword>
<name>A0ABT6AMC6_9BURK</name>
<evidence type="ECO:0000256" key="1">
    <source>
        <dbReference type="SAM" id="MobiDB-lite"/>
    </source>
</evidence>
<dbReference type="Proteomes" id="UP001216674">
    <property type="component" value="Unassembled WGS sequence"/>
</dbReference>
<feature type="chain" id="PRO_5045526102" description="Pilus assembly protein PilY" evidence="2">
    <location>
        <begin position="22"/>
        <end position="599"/>
    </location>
</feature>
<feature type="region of interest" description="Disordered" evidence="1">
    <location>
        <begin position="143"/>
        <end position="164"/>
    </location>
</feature>
<evidence type="ECO:0000313" key="3">
    <source>
        <dbReference type="EMBL" id="MDF3833589.1"/>
    </source>
</evidence>
<feature type="signal peptide" evidence="2">
    <location>
        <begin position="1"/>
        <end position="21"/>
    </location>
</feature>
<proteinExistence type="predicted"/>
<feature type="region of interest" description="Disordered" evidence="1">
    <location>
        <begin position="463"/>
        <end position="483"/>
    </location>
</feature>
<evidence type="ECO:0008006" key="5">
    <source>
        <dbReference type="Google" id="ProtNLM"/>
    </source>
</evidence>
<reference evidence="3 4" key="1">
    <citation type="submission" date="2023-03" db="EMBL/GenBank/DDBJ databases">
        <title>Draft assemblies of triclosan tolerant bacteria isolated from returned activated sludge.</title>
        <authorList>
            <person name="Van Hamelsveld S."/>
        </authorList>
    </citation>
    <scope>NUCLEOTIDE SEQUENCE [LARGE SCALE GENOMIC DNA]</scope>
    <source>
        <strain evidence="3 4">GW210010_S58</strain>
    </source>
</reference>
<accession>A0ABT6AMC6</accession>
<dbReference type="EMBL" id="JARJLM010000199">
    <property type="protein sequence ID" value="MDF3833589.1"/>
    <property type="molecule type" value="Genomic_DNA"/>
</dbReference>
<comment type="caution">
    <text evidence="3">The sequence shown here is derived from an EMBL/GenBank/DDBJ whole genome shotgun (WGS) entry which is preliminary data.</text>
</comment>
<gene>
    <name evidence="3" type="ORF">P3W85_11605</name>
</gene>
<evidence type="ECO:0000256" key="2">
    <source>
        <dbReference type="SAM" id="SignalP"/>
    </source>
</evidence>
<dbReference type="RefSeq" id="WP_276264900.1">
    <property type="nucleotide sequence ID" value="NZ_JARJLM010000199.1"/>
</dbReference>
<feature type="non-terminal residue" evidence="3">
    <location>
        <position position="599"/>
    </location>
</feature>
<organism evidence="3 4">
    <name type="scientific">Cupriavidus basilensis</name>
    <dbReference type="NCBI Taxonomy" id="68895"/>
    <lineage>
        <taxon>Bacteria</taxon>
        <taxon>Pseudomonadati</taxon>
        <taxon>Pseudomonadota</taxon>
        <taxon>Betaproteobacteria</taxon>
        <taxon>Burkholderiales</taxon>
        <taxon>Burkholderiaceae</taxon>
        <taxon>Cupriavidus</taxon>
    </lineage>
</organism>
<feature type="compositionally biased region" description="Pro residues" evidence="1">
    <location>
        <begin position="467"/>
        <end position="477"/>
    </location>
</feature>